<dbReference type="Gramene" id="Solyc10g052805.1.1">
    <property type="protein sequence ID" value="Solyc10g052805.1.1"/>
    <property type="gene ID" value="Solyc10g052805.1"/>
</dbReference>
<dbReference type="InterPro" id="IPR013103">
    <property type="entry name" value="RVT_2"/>
</dbReference>
<dbReference type="InParanoid" id="A0A3Q7IGW6"/>
<proteinExistence type="predicted"/>
<dbReference type="AlphaFoldDB" id="A0A3Q7IGW6"/>
<organism evidence="2">
    <name type="scientific">Solanum lycopersicum</name>
    <name type="common">Tomato</name>
    <name type="synonym">Lycopersicon esculentum</name>
    <dbReference type="NCBI Taxonomy" id="4081"/>
    <lineage>
        <taxon>Eukaryota</taxon>
        <taxon>Viridiplantae</taxon>
        <taxon>Streptophyta</taxon>
        <taxon>Embryophyta</taxon>
        <taxon>Tracheophyta</taxon>
        <taxon>Spermatophyta</taxon>
        <taxon>Magnoliopsida</taxon>
        <taxon>eudicotyledons</taxon>
        <taxon>Gunneridae</taxon>
        <taxon>Pentapetalae</taxon>
        <taxon>asterids</taxon>
        <taxon>lamiids</taxon>
        <taxon>Solanales</taxon>
        <taxon>Solanaceae</taxon>
        <taxon>Solanoideae</taxon>
        <taxon>Solaneae</taxon>
        <taxon>Solanum</taxon>
        <taxon>Solanum subgen. Lycopersicon</taxon>
    </lineage>
</organism>
<feature type="domain" description="Reverse transcriptase Ty1/copia-type" evidence="1">
    <location>
        <begin position="2"/>
        <end position="80"/>
    </location>
</feature>
<evidence type="ECO:0000313" key="2">
    <source>
        <dbReference type="EnsemblPlants" id="Solyc10g052805.1.1"/>
    </source>
</evidence>
<dbReference type="STRING" id="4081.A0A3Q7IGW6"/>
<evidence type="ECO:0000259" key="1">
    <source>
        <dbReference type="Pfam" id="PF07727"/>
    </source>
</evidence>
<name>A0A3Q7IGW6_SOLLC</name>
<dbReference type="Proteomes" id="UP000004994">
    <property type="component" value="Chromosome 10"/>
</dbReference>
<sequence>KLFLLLYVDAVIVKGSNPSHVLELVLQLRKEFTMNDLGPLHFFLKIEVKYFQGGIQLNQSKYVSELLAKTEMTLAKVVATLLAKKYGFHEVVGRSLQYFTLTRPIITHVVNLVVLYTFYSELFHNHHEGFMATQMLIREVVPQLGDQLQVVAST</sequence>
<dbReference type="EnsemblPlants" id="Solyc10g052805.1.1">
    <property type="protein sequence ID" value="Solyc10g052805.1.1"/>
    <property type="gene ID" value="Solyc10g052805.1"/>
</dbReference>
<reference evidence="2" key="1">
    <citation type="journal article" date="2012" name="Nature">
        <title>The tomato genome sequence provides insights into fleshy fruit evolution.</title>
        <authorList>
            <consortium name="Tomato Genome Consortium"/>
        </authorList>
    </citation>
    <scope>NUCLEOTIDE SEQUENCE [LARGE SCALE GENOMIC DNA]</scope>
    <source>
        <strain evidence="2">cv. Heinz 1706</strain>
    </source>
</reference>
<dbReference type="Pfam" id="PF07727">
    <property type="entry name" value="RVT_2"/>
    <property type="match status" value="1"/>
</dbReference>
<reference evidence="2" key="2">
    <citation type="submission" date="2019-01" db="UniProtKB">
        <authorList>
            <consortium name="EnsemblPlants"/>
        </authorList>
    </citation>
    <scope>IDENTIFICATION</scope>
    <source>
        <strain evidence="2">cv. Heinz 1706</strain>
    </source>
</reference>
<keyword evidence="3" id="KW-1185">Reference proteome</keyword>
<evidence type="ECO:0000313" key="3">
    <source>
        <dbReference type="Proteomes" id="UP000004994"/>
    </source>
</evidence>
<accession>A0A3Q7IGW6</accession>
<protein>
    <recommendedName>
        <fullName evidence="1">Reverse transcriptase Ty1/copia-type domain-containing protein</fullName>
    </recommendedName>
</protein>